<dbReference type="AlphaFoldDB" id="A0AAW2JCD5"/>
<feature type="compositionally biased region" description="Polar residues" evidence="1">
    <location>
        <begin position="49"/>
        <end position="58"/>
    </location>
</feature>
<reference evidence="2" key="1">
    <citation type="submission" date="2020-06" db="EMBL/GenBank/DDBJ databases">
        <authorList>
            <person name="Li T."/>
            <person name="Hu X."/>
            <person name="Zhang T."/>
            <person name="Song X."/>
            <person name="Zhang H."/>
            <person name="Dai N."/>
            <person name="Sheng W."/>
            <person name="Hou X."/>
            <person name="Wei L."/>
        </authorList>
    </citation>
    <scope>NUCLEOTIDE SEQUENCE</scope>
    <source>
        <strain evidence="2">G02</strain>
        <tissue evidence="2">Leaf</tissue>
    </source>
</reference>
<evidence type="ECO:0000313" key="2">
    <source>
        <dbReference type="EMBL" id="KAL0291838.1"/>
    </source>
</evidence>
<name>A0AAW2JCD5_SESRA</name>
<protein>
    <submittedName>
        <fullName evidence="2">Uncharacterized protein</fullName>
    </submittedName>
</protein>
<feature type="region of interest" description="Disordered" evidence="1">
    <location>
        <begin position="21"/>
        <end position="60"/>
    </location>
</feature>
<gene>
    <name evidence="2" type="ORF">Sradi_7011200</name>
</gene>
<reference evidence="2" key="2">
    <citation type="journal article" date="2024" name="Plant">
        <title>Genomic evolution and insights into agronomic trait innovations of Sesamum species.</title>
        <authorList>
            <person name="Miao H."/>
            <person name="Wang L."/>
            <person name="Qu L."/>
            <person name="Liu H."/>
            <person name="Sun Y."/>
            <person name="Le M."/>
            <person name="Wang Q."/>
            <person name="Wei S."/>
            <person name="Zheng Y."/>
            <person name="Lin W."/>
            <person name="Duan Y."/>
            <person name="Cao H."/>
            <person name="Xiong S."/>
            <person name="Wang X."/>
            <person name="Wei L."/>
            <person name="Li C."/>
            <person name="Ma Q."/>
            <person name="Ju M."/>
            <person name="Zhao R."/>
            <person name="Li G."/>
            <person name="Mu C."/>
            <person name="Tian Q."/>
            <person name="Mei H."/>
            <person name="Zhang T."/>
            <person name="Gao T."/>
            <person name="Zhang H."/>
        </authorList>
    </citation>
    <scope>NUCLEOTIDE SEQUENCE</scope>
    <source>
        <strain evidence="2">G02</strain>
    </source>
</reference>
<proteinExistence type="predicted"/>
<organism evidence="2">
    <name type="scientific">Sesamum radiatum</name>
    <name type="common">Black benniseed</name>
    <dbReference type="NCBI Taxonomy" id="300843"/>
    <lineage>
        <taxon>Eukaryota</taxon>
        <taxon>Viridiplantae</taxon>
        <taxon>Streptophyta</taxon>
        <taxon>Embryophyta</taxon>
        <taxon>Tracheophyta</taxon>
        <taxon>Spermatophyta</taxon>
        <taxon>Magnoliopsida</taxon>
        <taxon>eudicotyledons</taxon>
        <taxon>Gunneridae</taxon>
        <taxon>Pentapetalae</taxon>
        <taxon>asterids</taxon>
        <taxon>lamiids</taxon>
        <taxon>Lamiales</taxon>
        <taxon>Pedaliaceae</taxon>
        <taxon>Sesamum</taxon>
    </lineage>
</organism>
<sequence length="283" mass="31498">MEECLHLKDEIKKRIRREYLKEYIDRNNRPREGNSRPPQERREREKRGNQPNQDNPSTARVIRVISEGPAGGDSARARKAALRAARNNANELSSLEVMMNEELQEKQEIIFGSQDLEKGINNAELAWANTPLTNFSGSVVKPVGEVMLPISLGSYPKRVTKMVKFLVVDTPSAYNVIFGRPSLNSFKAIASTYHLKLKFSTPNGIGEEVGDRRQARECYANSLKESKDRPNEVSSSGKAPTVSKEVTAAKGGKRDPLIAKKRGFPGYGLTKSSSAQILLHDTC</sequence>
<accession>A0AAW2JCD5</accession>
<evidence type="ECO:0000256" key="1">
    <source>
        <dbReference type="SAM" id="MobiDB-lite"/>
    </source>
</evidence>
<dbReference type="PANTHER" id="PTHR33240:SF15">
    <property type="entry name" value="GAG-PRO-LIKE PROTEIN"/>
    <property type="match status" value="1"/>
</dbReference>
<dbReference type="PANTHER" id="PTHR33240">
    <property type="entry name" value="OS08G0508500 PROTEIN"/>
    <property type="match status" value="1"/>
</dbReference>
<feature type="compositionally biased region" description="Basic and acidic residues" evidence="1">
    <location>
        <begin position="21"/>
        <end position="48"/>
    </location>
</feature>
<feature type="region of interest" description="Disordered" evidence="1">
    <location>
        <begin position="222"/>
        <end position="257"/>
    </location>
</feature>
<dbReference type="EMBL" id="JACGWJ010000491">
    <property type="protein sequence ID" value="KAL0291838.1"/>
    <property type="molecule type" value="Genomic_DNA"/>
</dbReference>
<comment type="caution">
    <text evidence="2">The sequence shown here is derived from an EMBL/GenBank/DDBJ whole genome shotgun (WGS) entry which is preliminary data.</text>
</comment>